<dbReference type="GO" id="GO:0045505">
    <property type="term" value="F:dynein intermediate chain binding"/>
    <property type="evidence" value="ECO:0007669"/>
    <property type="project" value="InterPro"/>
</dbReference>
<organism evidence="4 5">
    <name type="scientific">Camelus dromedarius</name>
    <name type="common">Dromedary</name>
    <name type="synonym">Arabian camel</name>
    <dbReference type="NCBI Taxonomy" id="9838"/>
    <lineage>
        <taxon>Eukaryota</taxon>
        <taxon>Metazoa</taxon>
        <taxon>Chordata</taxon>
        <taxon>Craniata</taxon>
        <taxon>Vertebrata</taxon>
        <taxon>Euteleostomi</taxon>
        <taxon>Mammalia</taxon>
        <taxon>Eutheria</taxon>
        <taxon>Laurasiatheria</taxon>
        <taxon>Artiodactyla</taxon>
        <taxon>Tylopoda</taxon>
        <taxon>Camelidae</taxon>
        <taxon>Camelus</taxon>
    </lineage>
</organism>
<dbReference type="EMBL" id="JWIN03000010">
    <property type="protein sequence ID" value="KAB1272390.1"/>
    <property type="molecule type" value="Genomic_DNA"/>
</dbReference>
<dbReference type="GO" id="GO:0036156">
    <property type="term" value="C:inner dynein arm"/>
    <property type="evidence" value="ECO:0007669"/>
    <property type="project" value="TreeGrafter"/>
</dbReference>
<keyword evidence="5" id="KW-1185">Reference proteome</keyword>
<name>A0A5N4DMN6_CAMDR</name>
<comment type="caution">
    <text evidence="4">The sequence shown here is derived from an EMBL/GenBank/DDBJ whole genome shotgun (WGS) entry which is preliminary data.</text>
</comment>
<accession>A0A5N4DMN6</accession>
<dbReference type="InterPro" id="IPR024743">
    <property type="entry name" value="Dynein_HC_stalk"/>
</dbReference>
<evidence type="ECO:0000256" key="1">
    <source>
        <dbReference type="SAM" id="Coils"/>
    </source>
</evidence>
<dbReference type="Proteomes" id="UP000299084">
    <property type="component" value="Unassembled WGS sequence"/>
</dbReference>
<dbReference type="PANTHER" id="PTHR10676:SF359">
    <property type="entry name" value="DYNEIN HEAVY CHAIN DOMAIN-CONTAINING PROTEIN 1"/>
    <property type="match status" value="1"/>
</dbReference>
<sequence length="1236" mass="137786">MLIADSLKYPDLQASVPSVAKAMALIHLSAASYQGHLCPELPLVTPKTFLDFLDTFVLLQQQLTLQIKNKAQRIQNALGNLRMLIEQHNAHSNLVFALEQQLKGSRESLSRLQHQWDQRKLLYGRQLAECQQQENLIEKLTKQRDALRAQHEAFLEQMGKAFLGPLSQLQVADFEEIRSYRAPPESVVQVTDALCDLFHRETGWASAKQLLCTEDFYQELVVFPKEKMTDSEMIKLSLALKAPGMSDAALRAVSIPAASLAAWLWAVLCYGLAQRRGLPTGLLLRQVEATLAREQARLAHYHFQAQEILKYDLSLSKKLEDAQAAHRHVVENLHQAKCGQYHKWPIKAALLTPMDSWTTELQKLKGHCTTVLGDALLCSAAVVYLGPFPPARRQELLDKWLALSRGCQETLGPDDVAQALKQTQKSVVMPPKNPLLSTRSPFSLLSLLSSKSQQFQWDRDLKPQAKSARLAGLLLRSHTHYFSCRWPLLLDPSNQALIWLNPLPLEETRCSAPGPTEGRGKGFKRNQGKEPKEEDTEEEDVDSDEECEKTKEQEAEERGNEEEQEEKEQEEDEEEEETERQEPVTQAPPPPHLHIFSGSDPELGPQLREAAASGQPVLLTNMELGLECPELQWLLQREQLSPPQVQPGFCLYLSTALCLSALEKVLGCELLKGLNVLDLGMNMEILEEEMLHEILCVECPELESHWQDLKIRFLDTWEAVEAAEERLLTMLLLQNSKHQKPAKFLRGIVRAQAGLCQLRVHCEELEELRLQEAASCAPYRRVVWHGMAIVKALSPLQNLLPLFCVSPENCLAATRRALNSMKREIHHREELPCHLLQLKRQLTRQLLGSAVATLGLTQVPLVGALGALAVLRMARKAPELERLALWPGLAASPSTDHRKLVSGVARPAWLGPRAWHECGVLELLPPFAGLCASLAGHSSVWQAYLSLPSTVLGPAPGPGTDPLSLLQKLILWRVLRPECLASALAAFTTSILGRPLDENLGTSTIPFEQSQATQPVLILLPPPGHPTASLHPLTVIQKLAAKHEQVCTQPLSHRATELLRAGMGCGAPLPAFSWIFLDYSGTFEVICGGQKHLEVIALGSEAWDPVSAVVGTLRQAMHKGHWLVLENLVSDLELELPLAQQVSRNVATVHRDFRLWLIVSAEAVASLPAILTQHSMPVFWDQSLELGHVLVDSVELAQQGLSVQPPARVLPLLLLHGLLLHRQLYGMKLQAHRGRW</sequence>
<feature type="domain" description="Dynein heavy chain coiled coil stalk" evidence="3">
    <location>
        <begin position="158"/>
        <end position="400"/>
    </location>
</feature>
<dbReference type="GO" id="GO:0030317">
    <property type="term" value="P:flagellated sperm motility"/>
    <property type="evidence" value="ECO:0007669"/>
    <property type="project" value="TreeGrafter"/>
</dbReference>
<dbReference type="Gene3D" id="3.40.50.300">
    <property type="entry name" value="P-loop containing nucleotide triphosphate hydrolases"/>
    <property type="match status" value="2"/>
</dbReference>
<feature type="compositionally biased region" description="Acidic residues" evidence="2">
    <location>
        <begin position="559"/>
        <end position="579"/>
    </location>
</feature>
<dbReference type="AlphaFoldDB" id="A0A5N4DMN6"/>
<dbReference type="InterPro" id="IPR027417">
    <property type="entry name" value="P-loop_NTPase"/>
</dbReference>
<evidence type="ECO:0000256" key="2">
    <source>
        <dbReference type="SAM" id="MobiDB-lite"/>
    </source>
</evidence>
<keyword evidence="1" id="KW-0175">Coiled coil</keyword>
<dbReference type="GO" id="GO:0036126">
    <property type="term" value="C:sperm flagellum"/>
    <property type="evidence" value="ECO:0007669"/>
    <property type="project" value="TreeGrafter"/>
</dbReference>
<feature type="compositionally biased region" description="Acidic residues" evidence="2">
    <location>
        <begin position="533"/>
        <end position="547"/>
    </location>
</feature>
<proteinExistence type="predicted"/>
<dbReference type="InterPro" id="IPR026983">
    <property type="entry name" value="DHC"/>
</dbReference>
<protein>
    <submittedName>
        <fullName evidence="4">Dynein heavy chain domain-containing protein 1</fullName>
    </submittedName>
</protein>
<dbReference type="FunFam" id="1.20.920.20:FF:000011">
    <property type="entry name" value="Dynein heavy chain domain 1"/>
    <property type="match status" value="1"/>
</dbReference>
<dbReference type="GO" id="GO:0008569">
    <property type="term" value="F:minus-end-directed microtubule motor activity"/>
    <property type="evidence" value="ECO:0007669"/>
    <property type="project" value="TreeGrafter"/>
</dbReference>
<reference evidence="4 5" key="1">
    <citation type="journal article" date="2019" name="Mol. Ecol. Resour.">
        <title>Improving Illumina assemblies with Hi-C and long reads: an example with the North African dromedary.</title>
        <authorList>
            <person name="Elbers J.P."/>
            <person name="Rogers M.F."/>
            <person name="Perelman P.L."/>
            <person name="Proskuryakova A.A."/>
            <person name="Serdyukova N.A."/>
            <person name="Johnson W.E."/>
            <person name="Horin P."/>
            <person name="Corander J."/>
            <person name="Murphy D."/>
            <person name="Burger P.A."/>
        </authorList>
    </citation>
    <scope>NUCLEOTIDE SEQUENCE [LARGE SCALE GENOMIC DNA]</scope>
    <source>
        <strain evidence="4">Drom800</strain>
        <tissue evidence="4">Blood</tissue>
    </source>
</reference>
<dbReference type="GO" id="GO:0051959">
    <property type="term" value="F:dynein light intermediate chain binding"/>
    <property type="evidence" value="ECO:0007669"/>
    <property type="project" value="InterPro"/>
</dbReference>
<feature type="region of interest" description="Disordered" evidence="2">
    <location>
        <begin position="510"/>
        <end position="603"/>
    </location>
</feature>
<dbReference type="Pfam" id="PF12777">
    <property type="entry name" value="MT"/>
    <property type="match status" value="1"/>
</dbReference>
<evidence type="ECO:0000313" key="4">
    <source>
        <dbReference type="EMBL" id="KAB1272390.1"/>
    </source>
</evidence>
<dbReference type="Gene3D" id="1.20.920.20">
    <property type="match status" value="1"/>
</dbReference>
<feature type="compositionally biased region" description="Basic and acidic residues" evidence="2">
    <location>
        <begin position="548"/>
        <end position="558"/>
    </location>
</feature>
<dbReference type="PANTHER" id="PTHR10676">
    <property type="entry name" value="DYNEIN HEAVY CHAIN FAMILY PROTEIN"/>
    <property type="match status" value="1"/>
</dbReference>
<gene>
    <name evidence="4" type="ORF">Cadr_000015026</name>
</gene>
<evidence type="ECO:0000313" key="5">
    <source>
        <dbReference type="Proteomes" id="UP000299084"/>
    </source>
</evidence>
<evidence type="ECO:0000259" key="3">
    <source>
        <dbReference type="Pfam" id="PF12777"/>
    </source>
</evidence>
<feature type="coiled-coil region" evidence="1">
    <location>
        <begin position="123"/>
        <end position="157"/>
    </location>
</feature>